<sequence length="64" mass="6983">MHIKVMEMVGESREGWRSAVQSAVDEASRTVNNIVGVEVVNLTANVENGKVVEYKANLKVAHTS</sequence>
<dbReference type="PANTHER" id="PTHR39324:SF1">
    <property type="entry name" value="CALCIUM DODECIN"/>
    <property type="match status" value="1"/>
</dbReference>
<protein>
    <recommendedName>
        <fullName evidence="3">Dodecin</fullName>
    </recommendedName>
</protein>
<dbReference type="Pfam" id="PF07311">
    <property type="entry name" value="Dodecin"/>
    <property type="match status" value="1"/>
</dbReference>
<dbReference type="InterPro" id="IPR036694">
    <property type="entry name" value="Dodecin-like_sf"/>
</dbReference>
<accession>A0A1I6CTN7</accession>
<name>A0A1I6CTN7_9FIRM</name>
<dbReference type="PANTHER" id="PTHR39324">
    <property type="entry name" value="CALCIUM DODECIN"/>
    <property type="match status" value="1"/>
</dbReference>
<evidence type="ECO:0008006" key="3">
    <source>
        <dbReference type="Google" id="ProtNLM"/>
    </source>
</evidence>
<keyword evidence="2" id="KW-1185">Reference proteome</keyword>
<dbReference type="AlphaFoldDB" id="A0A1I6CTN7"/>
<dbReference type="Gene3D" id="3.30.1660.10">
    <property type="entry name" value="Flavin-binding protein dodecin"/>
    <property type="match status" value="1"/>
</dbReference>
<dbReference type="Proteomes" id="UP000199584">
    <property type="component" value="Unassembled WGS sequence"/>
</dbReference>
<dbReference type="STRING" id="39060.SAMN05660706_1027"/>
<dbReference type="EMBL" id="FOYM01000002">
    <property type="protein sequence ID" value="SFQ96461.1"/>
    <property type="molecule type" value="Genomic_DNA"/>
</dbReference>
<evidence type="ECO:0000313" key="1">
    <source>
        <dbReference type="EMBL" id="SFQ96461.1"/>
    </source>
</evidence>
<proteinExistence type="predicted"/>
<organism evidence="1 2">
    <name type="scientific">Desulfoscipio geothermicus DSM 3669</name>
    <dbReference type="NCBI Taxonomy" id="1121426"/>
    <lineage>
        <taxon>Bacteria</taxon>
        <taxon>Bacillati</taxon>
        <taxon>Bacillota</taxon>
        <taxon>Clostridia</taxon>
        <taxon>Eubacteriales</taxon>
        <taxon>Desulfallaceae</taxon>
        <taxon>Desulfoscipio</taxon>
    </lineage>
</organism>
<evidence type="ECO:0000313" key="2">
    <source>
        <dbReference type="Proteomes" id="UP000199584"/>
    </source>
</evidence>
<gene>
    <name evidence="1" type="ORF">SAMN05660706_1027</name>
</gene>
<reference evidence="2" key="1">
    <citation type="submission" date="2016-10" db="EMBL/GenBank/DDBJ databases">
        <authorList>
            <person name="Varghese N."/>
            <person name="Submissions S."/>
        </authorList>
    </citation>
    <scope>NUCLEOTIDE SEQUENCE [LARGE SCALE GENOMIC DNA]</scope>
    <source>
        <strain evidence="2">DSM 3669</strain>
    </source>
</reference>
<dbReference type="OrthoDB" id="1707990at2"/>
<dbReference type="SUPFAM" id="SSF89807">
    <property type="entry name" value="Dodecin-like"/>
    <property type="match status" value="1"/>
</dbReference>
<dbReference type="InterPro" id="IPR025543">
    <property type="entry name" value="Dodecin-like"/>
</dbReference>
<dbReference type="InterPro" id="IPR009923">
    <property type="entry name" value="Dodecin"/>
</dbReference>
<dbReference type="RefSeq" id="WP_092481690.1">
    <property type="nucleotide sequence ID" value="NZ_FOYM01000002.1"/>
</dbReference>